<keyword evidence="7" id="KW-1185">Reference proteome</keyword>
<dbReference type="AlphaFoldDB" id="A0A8T0F702"/>
<feature type="domain" description="Sushi" evidence="5">
    <location>
        <begin position="374"/>
        <end position="440"/>
    </location>
</feature>
<feature type="region of interest" description="Disordered" evidence="3">
    <location>
        <begin position="275"/>
        <end position="301"/>
    </location>
</feature>
<dbReference type="InterPro" id="IPR000436">
    <property type="entry name" value="Sushi_SCR_CCP_dom"/>
</dbReference>
<keyword evidence="2" id="KW-0768">Sushi</keyword>
<feature type="chain" id="PRO_5035949219" description="Sushi domain-containing protein" evidence="4">
    <location>
        <begin position="21"/>
        <end position="461"/>
    </location>
</feature>
<evidence type="ECO:0000256" key="2">
    <source>
        <dbReference type="PROSITE-ProRule" id="PRU00302"/>
    </source>
</evidence>
<comment type="caution">
    <text evidence="2">Lacks conserved residue(s) required for the propagation of feature annotation.</text>
</comment>
<evidence type="ECO:0000313" key="7">
    <source>
        <dbReference type="Proteomes" id="UP000807504"/>
    </source>
</evidence>
<feature type="signal peptide" evidence="4">
    <location>
        <begin position="1"/>
        <end position="20"/>
    </location>
</feature>
<keyword evidence="1" id="KW-1015">Disulfide bond</keyword>
<dbReference type="Proteomes" id="UP000807504">
    <property type="component" value="Unassembled WGS sequence"/>
</dbReference>
<evidence type="ECO:0000256" key="4">
    <source>
        <dbReference type="SAM" id="SignalP"/>
    </source>
</evidence>
<comment type="caution">
    <text evidence="6">The sequence shown here is derived from an EMBL/GenBank/DDBJ whole genome shotgun (WGS) entry which is preliminary data.</text>
</comment>
<dbReference type="PROSITE" id="PS50923">
    <property type="entry name" value="SUSHI"/>
    <property type="match status" value="1"/>
</dbReference>
<gene>
    <name evidence="6" type="ORF">HNY73_008576</name>
</gene>
<evidence type="ECO:0000313" key="6">
    <source>
        <dbReference type="EMBL" id="KAF8786927.1"/>
    </source>
</evidence>
<reference evidence="6" key="2">
    <citation type="submission" date="2020-06" db="EMBL/GenBank/DDBJ databases">
        <authorList>
            <person name="Sheffer M."/>
        </authorList>
    </citation>
    <scope>NUCLEOTIDE SEQUENCE</scope>
</reference>
<protein>
    <recommendedName>
        <fullName evidence="5">Sushi domain-containing protein</fullName>
    </recommendedName>
</protein>
<evidence type="ECO:0000256" key="1">
    <source>
        <dbReference type="ARBA" id="ARBA00023157"/>
    </source>
</evidence>
<proteinExistence type="predicted"/>
<feature type="compositionally biased region" description="Basic and acidic residues" evidence="3">
    <location>
        <begin position="275"/>
        <end position="294"/>
    </location>
</feature>
<evidence type="ECO:0000259" key="5">
    <source>
        <dbReference type="PROSITE" id="PS50923"/>
    </source>
</evidence>
<name>A0A8T0F702_ARGBR</name>
<dbReference type="EMBL" id="JABXBU010000015">
    <property type="protein sequence ID" value="KAF8786927.1"/>
    <property type="molecule type" value="Genomic_DNA"/>
</dbReference>
<accession>A0A8T0F702</accession>
<reference evidence="6" key="1">
    <citation type="journal article" date="2020" name="bioRxiv">
        <title>Chromosome-level reference genome of the European wasp spider Argiope bruennichi: a resource for studies on range expansion and evolutionary adaptation.</title>
        <authorList>
            <person name="Sheffer M.M."/>
            <person name="Hoppe A."/>
            <person name="Krehenwinkel H."/>
            <person name="Uhl G."/>
            <person name="Kuss A.W."/>
            <person name="Jensen L."/>
            <person name="Jensen C."/>
            <person name="Gillespie R.G."/>
            <person name="Hoff K.J."/>
            <person name="Prost S."/>
        </authorList>
    </citation>
    <scope>NUCLEOTIDE SEQUENCE</scope>
</reference>
<evidence type="ECO:0000256" key="3">
    <source>
        <dbReference type="SAM" id="MobiDB-lite"/>
    </source>
</evidence>
<sequence>MVQLLNSITFIICLAPLILCISNAAERRHEIDVAHGDEDIFRNTPPPLPPPSSPSKIDIYVHDWIRKVLEANETESPADVQKDGNYPPITKDFYQVGMKWIIKKYCLNVSSENACMQVVLKPHVYEEIPLKFRLFRKGIDPDSNVNGLDEKEVLKGYSAKKLKNKYFKDEKNYKNRNAFDQFYKYLIKRKKKLLSSSKNTKSENFIEIVTEQSSLGAFSNSSLEQALKNLKRKGEIKETDKKKAPTFLEKSEYRPGIDQSKKIVYEFLEKCGYDSSAHDSKDHDNYERVSHDPSDTAQSRHTRCIDPSRMIPRKNELVPLPDVCDPGTTIYNFTRCYDPRICKLYCIHGHTFPEGITRETVCELKKGVWSKKFDECLPFVDCTLKLKTAGYLKCTTNTVQTGPRCQVECQRYATKPAVSKKTHQCDVTGRWNPPLPHCVEREGIDVVQPPPNMSLRSMDYP</sequence>
<organism evidence="6 7">
    <name type="scientific">Argiope bruennichi</name>
    <name type="common">Wasp spider</name>
    <name type="synonym">Aranea bruennichi</name>
    <dbReference type="NCBI Taxonomy" id="94029"/>
    <lineage>
        <taxon>Eukaryota</taxon>
        <taxon>Metazoa</taxon>
        <taxon>Ecdysozoa</taxon>
        <taxon>Arthropoda</taxon>
        <taxon>Chelicerata</taxon>
        <taxon>Arachnida</taxon>
        <taxon>Araneae</taxon>
        <taxon>Araneomorphae</taxon>
        <taxon>Entelegynae</taxon>
        <taxon>Araneoidea</taxon>
        <taxon>Araneidae</taxon>
        <taxon>Argiope</taxon>
    </lineage>
</organism>
<keyword evidence="4" id="KW-0732">Signal</keyword>